<sequence length="484" mass="53827">MLCYIQGMSNKTEGVPENINNKEEVKPSSNSSAFKKLGRGFKKKLGASLLAGAAIAGTPAGAETAKSSGPGHEEAKLTEIALEQQAGFSEDDLKNLREIRDRIETGKVTEGEAAVYKELFARLMEQARDTDPLGNDWSSHRESFGAGEANYWVDQLGSLRTESSGNLAVIQDALDRYYTQSPDGTPERWGNGWLSKFVASELAIRAHELRDKLSEEQKNKLYDVLADAVREETFKLDSCGIEPGNSCSEDFISFLALISRVKNLYPEVVSRVGIDYLNKLEQKYIHLAFSGENGGYSLVREATEDGTHILMLNHGEQSAVYSGLLLIYLNHAIQAYPLAGKQVPNFYRDQWLKDSIKDMFSWLQSVSTSDGSSFLNACRSIDGSLKSCADVKITNAIPQVIPAGRLMANLVKSGIFKEEEIFPSDKYQYRLFDSSYSAGNMGNRGRQADFNLDNEEFDIVWEGTRRIRRHLRPVGGEENPEIVR</sequence>
<reference evidence="1 2" key="1">
    <citation type="journal article" date="2015" name="Nature">
        <title>rRNA introns, odd ribosomes, and small enigmatic genomes across a large radiation of phyla.</title>
        <authorList>
            <person name="Brown C.T."/>
            <person name="Hug L.A."/>
            <person name="Thomas B.C."/>
            <person name="Sharon I."/>
            <person name="Castelle C.J."/>
            <person name="Singh A."/>
            <person name="Wilkins M.J."/>
            <person name="Williams K.H."/>
            <person name="Banfield J.F."/>
        </authorList>
    </citation>
    <scope>NUCLEOTIDE SEQUENCE [LARGE SCALE GENOMIC DNA]</scope>
</reference>
<dbReference type="Proteomes" id="UP000034810">
    <property type="component" value="Unassembled WGS sequence"/>
</dbReference>
<evidence type="ECO:0000313" key="2">
    <source>
        <dbReference type="Proteomes" id="UP000034810"/>
    </source>
</evidence>
<accession>A0A0G1F4Q5</accession>
<dbReference type="EMBL" id="LCFA01000015">
    <property type="protein sequence ID" value="KKS81868.1"/>
    <property type="molecule type" value="Genomic_DNA"/>
</dbReference>
<organism evidence="1 2">
    <name type="scientific">Candidatus Wolfebacteria bacterium GW2011_GWC1_43_10</name>
    <dbReference type="NCBI Taxonomy" id="1619011"/>
    <lineage>
        <taxon>Bacteria</taxon>
        <taxon>Candidatus Wolfeibacteriota</taxon>
    </lineage>
</organism>
<dbReference type="AlphaFoldDB" id="A0A0G1F4Q5"/>
<gene>
    <name evidence="1" type="ORF">UV58_C0015G0002</name>
</gene>
<protein>
    <submittedName>
        <fullName evidence="1">Uncharacterized protein</fullName>
    </submittedName>
</protein>
<evidence type="ECO:0000313" key="1">
    <source>
        <dbReference type="EMBL" id="KKS81868.1"/>
    </source>
</evidence>
<name>A0A0G1F4Q5_9BACT</name>
<comment type="caution">
    <text evidence="1">The sequence shown here is derived from an EMBL/GenBank/DDBJ whole genome shotgun (WGS) entry which is preliminary data.</text>
</comment>
<proteinExistence type="predicted"/>